<name>A0A6S7BAF8_9BURK</name>
<dbReference type="Gene3D" id="3.10.310.50">
    <property type="match status" value="1"/>
</dbReference>
<dbReference type="InterPro" id="IPR007621">
    <property type="entry name" value="TPM_dom"/>
</dbReference>
<reference evidence="2 3" key="1">
    <citation type="submission" date="2020-04" db="EMBL/GenBank/DDBJ databases">
        <authorList>
            <person name="De Canck E."/>
        </authorList>
    </citation>
    <scope>NUCLEOTIDE SEQUENCE [LARGE SCALE GENOMIC DNA]</scope>
    <source>
        <strain evidence="2 3">LMG 28138</strain>
    </source>
</reference>
<organism evidence="2 3">
    <name type="scientific">Pararobbsia alpina</name>
    <dbReference type="NCBI Taxonomy" id="621374"/>
    <lineage>
        <taxon>Bacteria</taxon>
        <taxon>Pseudomonadati</taxon>
        <taxon>Pseudomonadota</taxon>
        <taxon>Betaproteobacteria</taxon>
        <taxon>Burkholderiales</taxon>
        <taxon>Burkholderiaceae</taxon>
        <taxon>Pararobbsia</taxon>
    </lineage>
</organism>
<gene>
    <name evidence="2" type="ORF">LMG28138_03569</name>
</gene>
<keyword evidence="3" id="KW-1185">Reference proteome</keyword>
<dbReference type="PANTHER" id="PTHR30373:SF8">
    <property type="entry name" value="BLL7265 PROTEIN"/>
    <property type="match status" value="1"/>
</dbReference>
<sequence length="165" mass="18743">MDPNRVIRHLFMSRWHVNVAFPPRTLQAIEKVVQESHRGHIGQVRFAVEGALPIGALLKSVAARERAIDVFSELRVWDTEHNNGVLIYLLLADRDVEIVADRGVHARVHAAEWESICQSMEAEFRLGRYEAGVLRGVEQVTELLKRDFPAQPERHSELPSEPAVL</sequence>
<evidence type="ECO:0000259" key="1">
    <source>
        <dbReference type="Pfam" id="PF04536"/>
    </source>
</evidence>
<dbReference type="Pfam" id="PF04536">
    <property type="entry name" value="TPM_phosphatase"/>
    <property type="match status" value="1"/>
</dbReference>
<dbReference type="Proteomes" id="UP000494115">
    <property type="component" value="Unassembled WGS sequence"/>
</dbReference>
<feature type="domain" description="TPM" evidence="1">
    <location>
        <begin position="23"/>
        <end position="141"/>
    </location>
</feature>
<protein>
    <recommendedName>
        <fullName evidence="1">TPM domain-containing protein</fullName>
    </recommendedName>
</protein>
<dbReference type="PANTHER" id="PTHR30373">
    <property type="entry name" value="UPF0603 PROTEIN YGCG"/>
    <property type="match status" value="1"/>
</dbReference>
<dbReference type="AlphaFoldDB" id="A0A6S7BAF8"/>
<accession>A0A6S7BAF8</accession>
<dbReference type="RefSeq" id="WP_175106090.1">
    <property type="nucleotide sequence ID" value="NZ_CADIKM010000018.1"/>
</dbReference>
<proteinExistence type="predicted"/>
<evidence type="ECO:0000313" key="2">
    <source>
        <dbReference type="EMBL" id="CAB3793712.1"/>
    </source>
</evidence>
<dbReference type="EMBL" id="CADIKM010000018">
    <property type="protein sequence ID" value="CAB3793712.1"/>
    <property type="molecule type" value="Genomic_DNA"/>
</dbReference>
<evidence type="ECO:0000313" key="3">
    <source>
        <dbReference type="Proteomes" id="UP000494115"/>
    </source>
</evidence>